<feature type="chain" id="PRO_5010004275" description="Thiol:disulfide interchange protein" evidence="7">
    <location>
        <begin position="22"/>
        <end position="245"/>
    </location>
</feature>
<feature type="signal peptide" evidence="7">
    <location>
        <begin position="1"/>
        <end position="21"/>
    </location>
</feature>
<dbReference type="PANTHER" id="PTHR35272">
    <property type="entry name" value="THIOL:DISULFIDE INTERCHANGE PROTEIN DSBC-RELATED"/>
    <property type="match status" value="1"/>
</dbReference>
<evidence type="ECO:0000256" key="4">
    <source>
        <dbReference type="ARBA" id="ARBA00022764"/>
    </source>
</evidence>
<evidence type="ECO:0000313" key="9">
    <source>
        <dbReference type="EMBL" id="AJF79893.1"/>
    </source>
</evidence>
<dbReference type="Pfam" id="PF10411">
    <property type="entry name" value="DsbC_N"/>
    <property type="match status" value="1"/>
</dbReference>
<dbReference type="InterPro" id="IPR051470">
    <property type="entry name" value="Thiol:disulfide_interchange"/>
</dbReference>
<dbReference type="InterPro" id="IPR009094">
    <property type="entry name" value="DiS-bond_isomerase_DsbC/G_N_sf"/>
</dbReference>
<dbReference type="PANTHER" id="PTHR35272:SF3">
    <property type="entry name" value="THIOL:DISULFIDE INTERCHANGE PROTEIN DSBC"/>
    <property type="match status" value="1"/>
</dbReference>
<proteinExistence type="inferred from homology"/>
<dbReference type="Pfam" id="PF13098">
    <property type="entry name" value="Thioredoxin_2"/>
    <property type="match status" value="1"/>
</dbReference>
<dbReference type="SUPFAM" id="SSF52833">
    <property type="entry name" value="Thioredoxin-like"/>
    <property type="match status" value="1"/>
</dbReference>
<keyword evidence="4 7" id="KW-0574">Periplasm</keyword>
<keyword evidence="9" id="KW-0413">Isomerase</keyword>
<dbReference type="EMBL" id="KM922672">
    <property type="protein sequence ID" value="AJF79893.1"/>
    <property type="molecule type" value="Genomic_DNA"/>
</dbReference>
<dbReference type="SUPFAM" id="SSF54423">
    <property type="entry name" value="DsbC/DsbG N-terminal domain-like"/>
    <property type="match status" value="1"/>
</dbReference>
<evidence type="ECO:0000256" key="2">
    <source>
        <dbReference type="ARBA" id="ARBA00009813"/>
    </source>
</evidence>
<dbReference type="PATRIC" id="fig|470.1342.peg.3862"/>
<dbReference type="InterPro" id="IPR018950">
    <property type="entry name" value="DiS-bond_isomerase_DsbC/G_N"/>
</dbReference>
<reference evidence="9" key="2">
    <citation type="journal article" date="2015" name="Antimicrob. Agents Chemother.">
        <title>Dissemination of blaOXA-23 in Acinetobacter spp. in China: Main Roles of Conjugative Plasmid pAZJ221 and Transposon Tn2009.</title>
        <authorList>
            <person name="Liu L.L."/>
            <person name="Ji S.J."/>
            <person name="Ruan Z."/>
            <person name="Fu Y."/>
            <person name="Fu Y.Q."/>
            <person name="Wang Y.F."/>
            <person name="Yu Y.S."/>
        </authorList>
    </citation>
    <scope>NUCLEOTIDE SEQUENCE</scope>
    <source>
        <strain evidence="9">A221</strain>
        <plasmid evidence="9">pAZJ221</plasmid>
    </source>
</reference>
<evidence type="ECO:0000256" key="7">
    <source>
        <dbReference type="RuleBase" id="RU364038"/>
    </source>
</evidence>
<keyword evidence="3 7" id="KW-0732">Signal</keyword>
<geneLocation type="plasmid" evidence="9">
    <name>pAZJ221</name>
</geneLocation>
<keyword evidence="5" id="KW-1015">Disulfide bond</keyword>
<dbReference type="RefSeq" id="WP_001037956.1">
    <property type="nucleotide sequence ID" value="NZ_CP018144.1"/>
</dbReference>
<dbReference type="GO" id="GO:0042597">
    <property type="term" value="C:periplasmic space"/>
    <property type="evidence" value="ECO:0007669"/>
    <property type="project" value="UniProtKB-SubCell"/>
</dbReference>
<dbReference type="InterPro" id="IPR012336">
    <property type="entry name" value="Thioredoxin-like_fold"/>
</dbReference>
<dbReference type="InterPro" id="IPR033954">
    <property type="entry name" value="DiS-bond_Isoase_DsbC/G"/>
</dbReference>
<dbReference type="InterPro" id="IPR013766">
    <property type="entry name" value="Thioredoxin_domain"/>
</dbReference>
<sequence>MNKLNLSIGILLAIATSLTHATKTDDVKAKVLQNYPATTVSQVNETPLKNIFEVVMGKNVAYTDEEARYFIFGNLFDMKTQTDLTTTPSNKIEIGFPSKERLKDAVKTVKGNGKRKLAVFSDPDCPYCQQLEHNLQSITDVTIYTFLFPLESLHPRAKGTAISIWCAKDQSKAYHEYMLNNKQPQVKSCENPIDRNIQFGGSMGIQGTPSVIFEDGSLIPGAISAPELERQLQEANKKVNGGISK</sequence>
<dbReference type="Gene3D" id="3.10.450.70">
    <property type="entry name" value="Disulphide bond isomerase, DsbC/G, N-terminal"/>
    <property type="match status" value="1"/>
</dbReference>
<feature type="domain" description="Thioredoxin" evidence="8">
    <location>
        <begin position="73"/>
        <end position="237"/>
    </location>
</feature>
<gene>
    <name evidence="9" type="ORF">NG19_0057</name>
</gene>
<evidence type="ECO:0000256" key="5">
    <source>
        <dbReference type="ARBA" id="ARBA00023157"/>
    </source>
</evidence>
<protein>
    <recommendedName>
        <fullName evidence="7">Thiol:disulfide interchange protein</fullName>
    </recommendedName>
</protein>
<organism evidence="9">
    <name type="scientific">Acinetobacter baumannii</name>
    <dbReference type="NCBI Taxonomy" id="470"/>
    <lineage>
        <taxon>Bacteria</taxon>
        <taxon>Pseudomonadati</taxon>
        <taxon>Pseudomonadota</taxon>
        <taxon>Gammaproteobacteria</taxon>
        <taxon>Moraxellales</taxon>
        <taxon>Moraxellaceae</taxon>
        <taxon>Acinetobacter</taxon>
        <taxon>Acinetobacter calcoaceticus/baumannii complex</taxon>
    </lineage>
</organism>
<comment type="subcellular location">
    <subcellularLocation>
        <location evidence="1 7">Periplasm</location>
    </subcellularLocation>
</comment>
<dbReference type="PROSITE" id="PS51352">
    <property type="entry name" value="THIOREDOXIN_2"/>
    <property type="match status" value="1"/>
</dbReference>
<name>A0A0C4XXK4_ACIBA</name>
<comment type="similarity">
    <text evidence="2 7">Belongs to the thioredoxin family. DsbC subfamily.</text>
</comment>
<dbReference type="AlphaFoldDB" id="A0A0C4XXK4"/>
<keyword evidence="9" id="KW-0614">Plasmid</keyword>
<dbReference type="Gene3D" id="3.40.30.10">
    <property type="entry name" value="Glutaredoxin"/>
    <property type="match status" value="1"/>
</dbReference>
<comment type="function">
    <text evidence="7">Required for disulfide bond formation in some periplasmic proteins. Acts by transferring its disulfide bond to other proteins and is reduced in the process.</text>
</comment>
<dbReference type="InterPro" id="IPR036249">
    <property type="entry name" value="Thioredoxin-like_sf"/>
</dbReference>
<dbReference type="CDD" id="cd03020">
    <property type="entry name" value="DsbA_DsbC_DsbG"/>
    <property type="match status" value="1"/>
</dbReference>
<evidence type="ECO:0000259" key="8">
    <source>
        <dbReference type="PROSITE" id="PS51352"/>
    </source>
</evidence>
<reference evidence="9" key="1">
    <citation type="submission" date="2014-10" db="EMBL/GenBank/DDBJ databases">
        <authorList>
            <person name="Liu L."/>
            <person name="Ji S."/>
            <person name="Ruan Z."/>
            <person name="Fu Y."/>
            <person name="Fu Y."/>
            <person name="Wang Y."/>
            <person name="Yu Y."/>
        </authorList>
    </citation>
    <scope>NUCLEOTIDE SEQUENCE</scope>
    <source>
        <strain evidence="9">A221</strain>
        <plasmid evidence="9">pAZJ221</plasmid>
    </source>
</reference>
<dbReference type="GO" id="GO:0016853">
    <property type="term" value="F:isomerase activity"/>
    <property type="evidence" value="ECO:0007669"/>
    <property type="project" value="UniProtKB-KW"/>
</dbReference>
<evidence type="ECO:0000256" key="3">
    <source>
        <dbReference type="ARBA" id="ARBA00022729"/>
    </source>
</evidence>
<keyword evidence="6 7" id="KW-0676">Redox-active center</keyword>
<evidence type="ECO:0000256" key="1">
    <source>
        <dbReference type="ARBA" id="ARBA00004418"/>
    </source>
</evidence>
<accession>A0A0C4XXK4</accession>
<evidence type="ECO:0000256" key="6">
    <source>
        <dbReference type="ARBA" id="ARBA00023284"/>
    </source>
</evidence>